<proteinExistence type="predicted"/>
<dbReference type="Proteomes" id="UP001085076">
    <property type="component" value="Unassembled WGS sequence"/>
</dbReference>
<gene>
    <name evidence="1" type="ORF">J5N97_000470</name>
</gene>
<sequence length="298" mass="33455">MILYQVMERMELFDVLLGKTTLFPPSILLEHDVPVSTKLCKSQESLWLLSLERIMLDSVMVSFVKLMLQHRARFWTLMKSGACTGVLPNSYGTVLCSICKPHCYLLPTLVATVICIMCAFSHEQSYSLLREEIAEMEAAASKFEEEVPEVIVEETQGQGNSPTLRQWTLNSKRSAYESSRSSPSYDECSSVCPGSSNALEVRPIVDQGSDDSDSEIFRVKLPLFIEGGEKNYKMMSCHQIILRTSIMETSSILRSVIFDYWLMQYMLTVASSSSSEAGDHDIDLDPIKAKALDDDLVV</sequence>
<dbReference type="OrthoDB" id="1678912at2759"/>
<accession>A0A9D5BSB6</accession>
<reference evidence="1 2" key="1">
    <citation type="journal article" date="2022" name="Hortic Res">
        <title>The genome of Dioscorea zingiberensis sheds light on the biosynthesis, origin and evolution of the medicinally important diosgenin saponins.</title>
        <authorList>
            <person name="Li Y."/>
            <person name="Tan C."/>
            <person name="Li Z."/>
            <person name="Guo J."/>
            <person name="Li S."/>
            <person name="Chen X."/>
            <person name="Wang C."/>
            <person name="Dai X."/>
            <person name="Yang H."/>
            <person name="Song W."/>
            <person name="Hou L."/>
            <person name="Xu J."/>
            <person name="Tong Z."/>
            <person name="Xu A."/>
            <person name="Yuan X."/>
            <person name="Wang W."/>
            <person name="Yang Q."/>
            <person name="Chen L."/>
            <person name="Sun Z."/>
            <person name="Wang K."/>
            <person name="Pan B."/>
            <person name="Chen J."/>
            <person name="Bao Y."/>
            <person name="Liu F."/>
            <person name="Qi X."/>
            <person name="Gang D.R."/>
            <person name="Wen J."/>
            <person name="Li J."/>
        </authorList>
    </citation>
    <scope>NUCLEOTIDE SEQUENCE [LARGE SCALE GENOMIC DNA]</scope>
    <source>
        <strain evidence="1">Dzin_1.0</strain>
    </source>
</reference>
<dbReference type="AlphaFoldDB" id="A0A9D5BSB6"/>
<name>A0A9D5BSB6_9LILI</name>
<organism evidence="1 2">
    <name type="scientific">Dioscorea zingiberensis</name>
    <dbReference type="NCBI Taxonomy" id="325984"/>
    <lineage>
        <taxon>Eukaryota</taxon>
        <taxon>Viridiplantae</taxon>
        <taxon>Streptophyta</taxon>
        <taxon>Embryophyta</taxon>
        <taxon>Tracheophyta</taxon>
        <taxon>Spermatophyta</taxon>
        <taxon>Magnoliopsida</taxon>
        <taxon>Liliopsida</taxon>
        <taxon>Dioscoreales</taxon>
        <taxon>Dioscoreaceae</taxon>
        <taxon>Dioscorea</taxon>
    </lineage>
</organism>
<comment type="caution">
    <text evidence="1">The sequence shown here is derived from an EMBL/GenBank/DDBJ whole genome shotgun (WGS) entry which is preliminary data.</text>
</comment>
<evidence type="ECO:0000313" key="2">
    <source>
        <dbReference type="Proteomes" id="UP001085076"/>
    </source>
</evidence>
<dbReference type="EMBL" id="JAGGNH010000157">
    <property type="protein sequence ID" value="KAJ0959829.1"/>
    <property type="molecule type" value="Genomic_DNA"/>
</dbReference>
<keyword evidence="2" id="KW-1185">Reference proteome</keyword>
<protein>
    <submittedName>
        <fullName evidence="1">Uncharacterized protein</fullName>
    </submittedName>
</protein>
<evidence type="ECO:0000313" key="1">
    <source>
        <dbReference type="EMBL" id="KAJ0959829.1"/>
    </source>
</evidence>